<reference evidence="4" key="1">
    <citation type="submission" date="2017-09" db="EMBL/GenBank/DDBJ databases">
        <title>Depth-based differentiation of microbial function through sediment-hosted aquifers and enrichment of novel symbionts in the deep terrestrial subsurface.</title>
        <authorList>
            <person name="Probst A.J."/>
            <person name="Ladd B."/>
            <person name="Jarett J.K."/>
            <person name="Geller-Mcgrath D.E."/>
            <person name="Sieber C.M.K."/>
            <person name="Emerson J.B."/>
            <person name="Anantharaman K."/>
            <person name="Thomas B.C."/>
            <person name="Malmstrom R."/>
            <person name="Stieglmeier M."/>
            <person name="Klingl A."/>
            <person name="Woyke T."/>
            <person name="Ryan C.M."/>
            <person name="Banfield J.F."/>
        </authorList>
    </citation>
    <scope>NUCLEOTIDE SEQUENCE [LARGE SCALE GENOMIC DNA]</scope>
</reference>
<feature type="domain" description="Glycosyl transferase family 1" evidence="1">
    <location>
        <begin position="205"/>
        <end position="365"/>
    </location>
</feature>
<dbReference type="InterPro" id="IPR001296">
    <property type="entry name" value="Glyco_trans_1"/>
</dbReference>
<evidence type="ECO:0008006" key="5">
    <source>
        <dbReference type="Google" id="ProtNLM"/>
    </source>
</evidence>
<dbReference type="PANTHER" id="PTHR45947:SF3">
    <property type="entry name" value="SULFOQUINOVOSYL TRANSFERASE SQD2"/>
    <property type="match status" value="1"/>
</dbReference>
<dbReference type="EMBL" id="PEZT01000028">
    <property type="protein sequence ID" value="PIS08779.1"/>
    <property type="molecule type" value="Genomic_DNA"/>
</dbReference>
<feature type="domain" description="Glycosyltransferase subfamily 4-like N-terminal" evidence="2">
    <location>
        <begin position="16"/>
        <end position="190"/>
    </location>
</feature>
<evidence type="ECO:0000259" key="2">
    <source>
        <dbReference type="Pfam" id="PF13439"/>
    </source>
</evidence>
<organism evidence="3 4">
    <name type="scientific">Candidatus Beckwithbacteria bacterium CG10_big_fil_rev_8_21_14_0_10_34_10</name>
    <dbReference type="NCBI Taxonomy" id="1974495"/>
    <lineage>
        <taxon>Bacteria</taxon>
        <taxon>Candidatus Beckwithiibacteriota</taxon>
    </lineage>
</organism>
<dbReference type="InterPro" id="IPR028098">
    <property type="entry name" value="Glyco_trans_4-like_N"/>
</dbReference>
<dbReference type="AlphaFoldDB" id="A0A2H0WA42"/>
<protein>
    <recommendedName>
        <fullName evidence="5">Glycosyltransferase family 4 protein</fullName>
    </recommendedName>
</protein>
<accession>A0A2H0WA42</accession>
<dbReference type="Pfam" id="PF00534">
    <property type="entry name" value="Glycos_transf_1"/>
    <property type="match status" value="1"/>
</dbReference>
<evidence type="ECO:0000313" key="3">
    <source>
        <dbReference type="EMBL" id="PIS08779.1"/>
    </source>
</evidence>
<name>A0A2H0WA42_9BACT</name>
<evidence type="ECO:0000313" key="4">
    <source>
        <dbReference type="Proteomes" id="UP000230093"/>
    </source>
</evidence>
<dbReference type="Proteomes" id="UP000230093">
    <property type="component" value="Unassembled WGS sequence"/>
</dbReference>
<dbReference type="PANTHER" id="PTHR45947">
    <property type="entry name" value="SULFOQUINOVOSYL TRANSFERASE SQD2"/>
    <property type="match status" value="1"/>
</dbReference>
<evidence type="ECO:0000259" key="1">
    <source>
        <dbReference type="Pfam" id="PF00534"/>
    </source>
</evidence>
<gene>
    <name evidence="3" type="ORF">COT75_04835</name>
</gene>
<dbReference type="GO" id="GO:0016757">
    <property type="term" value="F:glycosyltransferase activity"/>
    <property type="evidence" value="ECO:0007669"/>
    <property type="project" value="InterPro"/>
</dbReference>
<dbReference type="Gene3D" id="3.40.50.2000">
    <property type="entry name" value="Glycogen Phosphorylase B"/>
    <property type="match status" value="2"/>
</dbReference>
<proteinExistence type="predicted"/>
<comment type="caution">
    <text evidence="3">The sequence shown here is derived from an EMBL/GenBank/DDBJ whole genome shotgun (WGS) entry which is preliminary data.</text>
</comment>
<dbReference type="SUPFAM" id="SSF53756">
    <property type="entry name" value="UDP-Glycosyltransferase/glycogen phosphorylase"/>
    <property type="match status" value="1"/>
</dbReference>
<dbReference type="InterPro" id="IPR050194">
    <property type="entry name" value="Glycosyltransferase_grp1"/>
</dbReference>
<dbReference type="Pfam" id="PF13439">
    <property type="entry name" value="Glyco_transf_4"/>
    <property type="match status" value="1"/>
</dbReference>
<sequence length="390" mass="43785">MKIVFYTTSFFPYLCGVTTAVLNLSLGLIKKGHQITICVPKAKSPVLNKVRKTGIEIVSLPSFKTKIYKDVNIGAPSANSFIRIKKINPDIIHFHTPDLVGMEAILTAKLLKKPLVGTFHTYFMSPEYQKIVKLSHWGEDFIEKVLWKYSNSIYNRCDLIITPSFFAKKDLERQGIKKEIKIIHNSVNLDLVKKTSLNKITDFKSRYSLSNKTIIYVGRTSREKSLDILLLAFNQVVRKEPEAKLLIIGEGPALGGLKELSKALGLEKKVIFTGKIDHQKLLQSGAYEIASLFATASTSEVQPMSVLEAIAFGLPIVGVKARGMEELIRGNGILFNPGDINGLSKGMIKILRNESLREKFSQRSKGLIKKEYLLDNIIEKLEKAYKDLLQ</sequence>